<feature type="domain" description="Aldehyde dehydrogenase" evidence="4">
    <location>
        <begin position="5"/>
        <end position="257"/>
    </location>
</feature>
<dbReference type="RefSeq" id="WP_168818102.1">
    <property type="nucleotide sequence ID" value="NZ_CP051217.1"/>
</dbReference>
<organism evidence="5 6">
    <name type="scientific">Parasphingorhabdus halotolerans</name>
    <dbReference type="NCBI Taxonomy" id="2725558"/>
    <lineage>
        <taxon>Bacteria</taxon>
        <taxon>Pseudomonadati</taxon>
        <taxon>Pseudomonadota</taxon>
        <taxon>Alphaproteobacteria</taxon>
        <taxon>Sphingomonadales</taxon>
        <taxon>Sphingomonadaceae</taxon>
        <taxon>Parasphingorhabdus</taxon>
    </lineage>
</organism>
<dbReference type="InterPro" id="IPR016161">
    <property type="entry name" value="Ald_DH/histidinol_DH"/>
</dbReference>
<dbReference type="AlphaFoldDB" id="A0A6H2DJ86"/>
<dbReference type="Proteomes" id="UP000501600">
    <property type="component" value="Chromosome"/>
</dbReference>
<dbReference type="GO" id="GO:0004029">
    <property type="term" value="F:aldehyde dehydrogenase (NAD+) activity"/>
    <property type="evidence" value="ECO:0007669"/>
    <property type="project" value="TreeGrafter"/>
</dbReference>
<evidence type="ECO:0000256" key="3">
    <source>
        <dbReference type="ARBA" id="ARBA00023027"/>
    </source>
</evidence>
<dbReference type="GO" id="GO:0005737">
    <property type="term" value="C:cytoplasm"/>
    <property type="evidence" value="ECO:0007669"/>
    <property type="project" value="TreeGrafter"/>
</dbReference>
<dbReference type="EMBL" id="CP051217">
    <property type="protein sequence ID" value="QJB68258.1"/>
    <property type="molecule type" value="Genomic_DNA"/>
</dbReference>
<reference evidence="5 6" key="1">
    <citation type="submission" date="2020-04" db="EMBL/GenBank/DDBJ databases">
        <title>Genome sequence for Sphingorhabdus sp. strain M1.</title>
        <authorList>
            <person name="Park S.-J."/>
        </authorList>
    </citation>
    <scope>NUCLEOTIDE SEQUENCE [LARGE SCALE GENOMIC DNA]</scope>
    <source>
        <strain evidence="5 6">JK6</strain>
    </source>
</reference>
<protein>
    <submittedName>
        <fullName evidence="5">Aldehyde dehydrogenase family protein</fullName>
    </submittedName>
</protein>
<dbReference type="InterPro" id="IPR016163">
    <property type="entry name" value="Ald_DH_C"/>
</dbReference>
<keyword evidence="2" id="KW-0560">Oxidoreductase</keyword>
<dbReference type="InterPro" id="IPR012394">
    <property type="entry name" value="Aldehyde_DH_NAD(P)"/>
</dbReference>
<evidence type="ECO:0000313" key="5">
    <source>
        <dbReference type="EMBL" id="QJB68258.1"/>
    </source>
</evidence>
<dbReference type="Pfam" id="PF00171">
    <property type="entry name" value="Aldedh"/>
    <property type="match status" value="1"/>
</dbReference>
<dbReference type="Gene3D" id="3.40.309.10">
    <property type="entry name" value="Aldehyde Dehydrogenase, Chain A, domain 2"/>
    <property type="match status" value="1"/>
</dbReference>
<name>A0A6H2DJ86_9SPHN</name>
<keyword evidence="3" id="KW-0520">NAD</keyword>
<evidence type="ECO:0000256" key="2">
    <source>
        <dbReference type="ARBA" id="ARBA00023002"/>
    </source>
</evidence>
<accession>A0A6H2DJ86</accession>
<dbReference type="SUPFAM" id="SSF53720">
    <property type="entry name" value="ALDH-like"/>
    <property type="match status" value="1"/>
</dbReference>
<evidence type="ECO:0000259" key="4">
    <source>
        <dbReference type="Pfam" id="PF00171"/>
    </source>
</evidence>
<dbReference type="GO" id="GO:0006081">
    <property type="term" value="P:aldehyde metabolic process"/>
    <property type="evidence" value="ECO:0007669"/>
    <property type="project" value="InterPro"/>
</dbReference>
<comment type="similarity">
    <text evidence="1">Belongs to the aldehyde dehydrogenase family.</text>
</comment>
<dbReference type="InterPro" id="IPR016162">
    <property type="entry name" value="Ald_DH_N"/>
</dbReference>
<dbReference type="PANTHER" id="PTHR43570:SF20">
    <property type="entry name" value="ALDEHYDE DEHYDROGENASE ALDX-RELATED"/>
    <property type="match status" value="1"/>
</dbReference>
<dbReference type="PANTHER" id="PTHR43570">
    <property type="entry name" value="ALDEHYDE DEHYDROGENASE"/>
    <property type="match status" value="1"/>
</dbReference>
<proteinExistence type="inferred from homology"/>
<sequence>MTTIAELKALFERQKAAFAANPNPSLKQRAERLDAITGAVVSNRERIHEALREDFSAHPGAQADFVEIFGVAGRLQFAKSMLEEWTRSDPRDLDPAMYGASRAFVTPQPKGVIGNMVPWNFPFDIGIGPLAEMLAGGNSVIIKPSDMTPACSAVMKDILLAAIDKDIVAVVPGNIDLAKAFPTLPWDHLMYTGNPDVARSVAVAAAQNLVPLTLELGGKCPALFTESSVTREDVSSVLRTKMIKNGQMCVAPDYVLAPAPRSAPSSIMRALLSQKPLRTTPSAIMSRASSPTAISPASKACWKARLRVVLKSSRWVKTARPMAAECLCDW</sequence>
<evidence type="ECO:0000313" key="6">
    <source>
        <dbReference type="Proteomes" id="UP000501600"/>
    </source>
</evidence>
<keyword evidence="6" id="KW-1185">Reference proteome</keyword>
<dbReference type="KEGG" id="phao:HF685_02195"/>
<evidence type="ECO:0000256" key="1">
    <source>
        <dbReference type="ARBA" id="ARBA00009986"/>
    </source>
</evidence>
<dbReference type="InterPro" id="IPR015590">
    <property type="entry name" value="Aldehyde_DH_dom"/>
</dbReference>
<dbReference type="Gene3D" id="3.40.605.10">
    <property type="entry name" value="Aldehyde Dehydrogenase, Chain A, domain 1"/>
    <property type="match status" value="1"/>
</dbReference>
<gene>
    <name evidence="5" type="ORF">HF685_02195</name>
</gene>